<sequence>MEQIDLFSRSFLGECTDTVDYDGILDTIKKEWRLPGKVIFRDLGPRKCLITMDSVELKHEAMSNPVMLSLFDEIRPHWEFVWNSCRRIWVELMGIPVHAWSSDMFQRVAKLWGRLWIILRVDGREFEVFAKEFGGEIYNVQIHPYRSSNQEDSDRQGNEIEYRSMEVSQRTISVVEETRLEGEEIRNVTARDPLIEDINNRKWDFEVASIPRGEPFEEHEEPFHCM</sequence>
<reference evidence="1 2" key="1">
    <citation type="journal article" date="2023" name="Plants (Basel)">
        <title>Bridging the Gap: Combining Genomics and Transcriptomics Approaches to Understand Stylosanthes scabra, an Orphan Legume from the Brazilian Caatinga.</title>
        <authorList>
            <person name="Ferreira-Neto J.R.C."/>
            <person name="da Silva M.D."/>
            <person name="Binneck E."/>
            <person name="de Melo N.F."/>
            <person name="da Silva R.H."/>
            <person name="de Melo A.L.T.M."/>
            <person name="Pandolfi V."/>
            <person name="Bustamante F.O."/>
            <person name="Brasileiro-Vidal A.C."/>
            <person name="Benko-Iseppon A.M."/>
        </authorList>
    </citation>
    <scope>NUCLEOTIDE SEQUENCE [LARGE SCALE GENOMIC DNA]</scope>
    <source>
        <tissue evidence="1">Leaves</tissue>
    </source>
</reference>
<keyword evidence="2" id="KW-1185">Reference proteome</keyword>
<evidence type="ECO:0000313" key="1">
    <source>
        <dbReference type="EMBL" id="MED6223527.1"/>
    </source>
</evidence>
<evidence type="ECO:0000313" key="2">
    <source>
        <dbReference type="Proteomes" id="UP001341840"/>
    </source>
</evidence>
<dbReference type="Proteomes" id="UP001341840">
    <property type="component" value="Unassembled WGS sequence"/>
</dbReference>
<comment type="caution">
    <text evidence="1">The sequence shown here is derived from an EMBL/GenBank/DDBJ whole genome shotgun (WGS) entry which is preliminary data.</text>
</comment>
<organism evidence="1 2">
    <name type="scientific">Stylosanthes scabra</name>
    <dbReference type="NCBI Taxonomy" id="79078"/>
    <lineage>
        <taxon>Eukaryota</taxon>
        <taxon>Viridiplantae</taxon>
        <taxon>Streptophyta</taxon>
        <taxon>Embryophyta</taxon>
        <taxon>Tracheophyta</taxon>
        <taxon>Spermatophyta</taxon>
        <taxon>Magnoliopsida</taxon>
        <taxon>eudicotyledons</taxon>
        <taxon>Gunneridae</taxon>
        <taxon>Pentapetalae</taxon>
        <taxon>rosids</taxon>
        <taxon>fabids</taxon>
        <taxon>Fabales</taxon>
        <taxon>Fabaceae</taxon>
        <taxon>Papilionoideae</taxon>
        <taxon>50 kb inversion clade</taxon>
        <taxon>dalbergioids sensu lato</taxon>
        <taxon>Dalbergieae</taxon>
        <taxon>Pterocarpus clade</taxon>
        <taxon>Stylosanthes</taxon>
    </lineage>
</organism>
<proteinExistence type="predicted"/>
<dbReference type="EMBL" id="JASCZI010272796">
    <property type="protein sequence ID" value="MED6223527.1"/>
    <property type="molecule type" value="Genomic_DNA"/>
</dbReference>
<name>A0ABU6ZNI7_9FABA</name>
<gene>
    <name evidence="1" type="ORF">PIB30_074735</name>
</gene>
<evidence type="ECO:0008006" key="3">
    <source>
        <dbReference type="Google" id="ProtNLM"/>
    </source>
</evidence>
<accession>A0ABU6ZNI7</accession>
<protein>
    <recommendedName>
        <fullName evidence="3">DUF4283 domain-containing protein</fullName>
    </recommendedName>
</protein>